<dbReference type="EMBL" id="JBHSXX010000001">
    <property type="protein sequence ID" value="MFC6866636.1"/>
    <property type="molecule type" value="Genomic_DNA"/>
</dbReference>
<evidence type="ECO:0000256" key="1">
    <source>
        <dbReference type="SAM" id="Phobius"/>
    </source>
</evidence>
<proteinExistence type="predicted"/>
<keyword evidence="1" id="KW-1133">Transmembrane helix</keyword>
<dbReference type="RefSeq" id="WP_345395949.1">
    <property type="nucleotide sequence ID" value="NZ_BAABLA010000024.1"/>
</dbReference>
<keyword evidence="4" id="KW-1185">Reference proteome</keyword>
<dbReference type="InterPro" id="IPR025403">
    <property type="entry name" value="TgpA-like_C"/>
</dbReference>
<evidence type="ECO:0000313" key="4">
    <source>
        <dbReference type="Proteomes" id="UP001596337"/>
    </source>
</evidence>
<dbReference type="Pfam" id="PF13559">
    <property type="entry name" value="DUF4129"/>
    <property type="match status" value="1"/>
</dbReference>
<evidence type="ECO:0000313" key="3">
    <source>
        <dbReference type="EMBL" id="MFC6866636.1"/>
    </source>
</evidence>
<reference evidence="4" key="1">
    <citation type="journal article" date="2019" name="Int. J. Syst. Evol. Microbiol.">
        <title>The Global Catalogue of Microorganisms (GCM) 10K type strain sequencing project: providing services to taxonomists for standard genome sequencing and annotation.</title>
        <authorList>
            <consortium name="The Broad Institute Genomics Platform"/>
            <consortium name="The Broad Institute Genome Sequencing Center for Infectious Disease"/>
            <person name="Wu L."/>
            <person name="Ma J."/>
        </authorList>
    </citation>
    <scope>NUCLEOTIDE SEQUENCE [LARGE SCALE GENOMIC DNA]</scope>
    <source>
        <strain evidence="4">KCTC 32255</strain>
    </source>
</reference>
<evidence type="ECO:0000259" key="2">
    <source>
        <dbReference type="Pfam" id="PF13559"/>
    </source>
</evidence>
<keyword evidence="1" id="KW-0812">Transmembrane</keyword>
<feature type="transmembrane region" description="Helical" evidence="1">
    <location>
        <begin position="64"/>
        <end position="85"/>
    </location>
</feature>
<keyword evidence="1" id="KW-0472">Membrane</keyword>
<gene>
    <name evidence="3" type="ORF">ACFQGD_05705</name>
</gene>
<feature type="domain" description="Protein-glutamine gamma-glutamyltransferase-like C-terminal" evidence="2">
    <location>
        <begin position="131"/>
        <end position="193"/>
    </location>
</feature>
<comment type="caution">
    <text evidence="3">The sequence shown here is derived from an EMBL/GenBank/DDBJ whole genome shotgun (WGS) entry which is preliminary data.</text>
</comment>
<accession>A0ABW2BUC7</accession>
<name>A0ABW2BUC7_9PSEU</name>
<dbReference type="Proteomes" id="UP001596337">
    <property type="component" value="Unassembled WGS sequence"/>
</dbReference>
<sequence length="215" mass="22377">MTVALGAVDVPVEPGRDEAREAARDELSNPLYREAEPSWFERLITWLGDRLDELFGAVAEAGPGGVVGLLIVLGVLLIVVVVIRLRTGKLARSPRAAEAPLGDVTVPASAHREDAAAALAAADLRGAVVARFRALARELEQRGVLDVQTGRTADELAAQAADALPACADALRAAARIFDDVYYGGKPATTDGYGVVAETDDAVRTGRPALAGTAS</sequence>
<organism evidence="3 4">
    <name type="scientific">Haloechinothrix salitolerans</name>
    <dbReference type="NCBI Taxonomy" id="926830"/>
    <lineage>
        <taxon>Bacteria</taxon>
        <taxon>Bacillati</taxon>
        <taxon>Actinomycetota</taxon>
        <taxon>Actinomycetes</taxon>
        <taxon>Pseudonocardiales</taxon>
        <taxon>Pseudonocardiaceae</taxon>
        <taxon>Haloechinothrix</taxon>
    </lineage>
</organism>
<protein>
    <submittedName>
        <fullName evidence="3">DUF4129 domain-containing protein</fullName>
    </submittedName>
</protein>